<evidence type="ECO:0000256" key="2">
    <source>
        <dbReference type="ARBA" id="ARBA00014024"/>
    </source>
</evidence>
<evidence type="ECO:0000313" key="4">
    <source>
        <dbReference type="EMBL" id="MCK6264279.1"/>
    </source>
</evidence>
<evidence type="ECO:0000256" key="1">
    <source>
        <dbReference type="ARBA" id="ARBA00003989"/>
    </source>
</evidence>
<evidence type="ECO:0000256" key="3">
    <source>
        <dbReference type="ARBA" id="ARBA00022729"/>
    </source>
</evidence>
<evidence type="ECO:0000313" key="5">
    <source>
        <dbReference type="Proteomes" id="UP001139559"/>
    </source>
</evidence>
<gene>
    <name evidence="4" type="ORF">KP803_13445</name>
</gene>
<dbReference type="Pfam" id="PF10627">
    <property type="entry name" value="CsgE"/>
    <property type="match status" value="1"/>
</dbReference>
<dbReference type="InterPro" id="IPR018900">
    <property type="entry name" value="Curli_CsgE"/>
</dbReference>
<sequence>MLSAAFISFRAHTSNSKPSNNLEQSAPLESGQMIEEQKNKFQNFDEVSGLIVDRTMTRLGEDFYFFFSQKLNDRYEDLKENFEIRERPTALSGSIVGVYHSRKPIYRTALSPGRRQAQEKADEAVKAVSDYIIRWQAERLFQDTFDLEHDEF</sequence>
<protein>
    <recommendedName>
        <fullName evidence="2">Curli production assembly/transport component CsgE</fullName>
    </recommendedName>
</protein>
<dbReference type="AlphaFoldDB" id="A0A9X1XRJ1"/>
<dbReference type="EMBL" id="JAJHVV010000008">
    <property type="protein sequence ID" value="MCK6264279.1"/>
    <property type="molecule type" value="Genomic_DNA"/>
</dbReference>
<proteinExistence type="predicted"/>
<dbReference type="Proteomes" id="UP001139559">
    <property type="component" value="Unassembled WGS sequence"/>
</dbReference>
<organism evidence="4 5">
    <name type="scientific">Vibrio amylolyticus</name>
    <dbReference type="NCBI Taxonomy" id="2847292"/>
    <lineage>
        <taxon>Bacteria</taxon>
        <taxon>Pseudomonadati</taxon>
        <taxon>Pseudomonadota</taxon>
        <taxon>Gammaproteobacteria</taxon>
        <taxon>Vibrionales</taxon>
        <taxon>Vibrionaceae</taxon>
        <taxon>Vibrio</taxon>
    </lineage>
</organism>
<name>A0A9X1XRJ1_9VIBR</name>
<keyword evidence="5" id="KW-1185">Reference proteome</keyword>
<comment type="caution">
    <text evidence="4">The sequence shown here is derived from an EMBL/GenBank/DDBJ whole genome shotgun (WGS) entry which is preliminary data.</text>
</comment>
<reference evidence="4" key="1">
    <citation type="submission" date="2021-11" db="EMBL/GenBank/DDBJ databases">
        <title>Vibrio ZSDE26 sp. nov. and Vibrio ZSDZ34 sp. nov., isolated from coastal seawater in Qingdao.</title>
        <authorList>
            <person name="Zhang P."/>
        </authorList>
    </citation>
    <scope>NUCLEOTIDE SEQUENCE</scope>
    <source>
        <strain evidence="4">ZSDE26</strain>
    </source>
</reference>
<comment type="function">
    <text evidence="1">May be involved in the biogenesis of curli organelles.</text>
</comment>
<keyword evidence="3" id="KW-0732">Signal</keyword>
<accession>A0A9X1XRJ1</accession>